<dbReference type="AlphaFoldDB" id="A0A1D8G9J5"/>
<keyword evidence="1" id="KW-1133">Transmembrane helix</keyword>
<accession>A0A1D8G9J5</accession>
<keyword evidence="1" id="KW-0812">Transmembrane</keyword>
<gene>
    <name evidence="2" type="ORF">A4G23_05012</name>
</gene>
<sequence>MDAEARTHTRVHGLQYAVAVLAALGAAGPCLLLMDTAVGGLALVTAAPVAAPLLLARWPFAFAWTCLLLGAGLCVWAFVGAMGGMSFFLPTAMLLLIAPAVGPRPGPFTRRGRPRRTR</sequence>
<proteinExistence type="predicted"/>
<reference evidence="2 3" key="1">
    <citation type="submission" date="2016-09" db="EMBL/GenBank/DDBJ databases">
        <title>Streptomyces rubrolavendulae MJM4426 Genome sequencing and assembly.</title>
        <authorList>
            <person name="Kim J.-G."/>
        </authorList>
    </citation>
    <scope>NUCLEOTIDE SEQUENCE [LARGE SCALE GENOMIC DNA]</scope>
    <source>
        <strain evidence="2 3">MJM4426</strain>
    </source>
</reference>
<evidence type="ECO:0000313" key="3">
    <source>
        <dbReference type="Proteomes" id="UP000095349"/>
    </source>
</evidence>
<evidence type="ECO:0000256" key="1">
    <source>
        <dbReference type="SAM" id="Phobius"/>
    </source>
</evidence>
<name>A0A1D8G9J5_9ACTN</name>
<dbReference type="STRING" id="285473.A4G23_05012"/>
<feature type="transmembrane region" description="Helical" evidence="1">
    <location>
        <begin position="16"/>
        <end position="46"/>
    </location>
</feature>
<evidence type="ECO:0000313" key="2">
    <source>
        <dbReference type="EMBL" id="AOT62119.1"/>
    </source>
</evidence>
<feature type="transmembrane region" description="Helical" evidence="1">
    <location>
        <begin position="58"/>
        <end position="79"/>
    </location>
</feature>
<protein>
    <submittedName>
        <fullName evidence="2">Uncharacterized protein</fullName>
    </submittedName>
</protein>
<dbReference type="RefSeq" id="WP_159029503.1">
    <property type="nucleotide sequence ID" value="NZ_CP017316.1"/>
</dbReference>
<feature type="transmembrane region" description="Helical" evidence="1">
    <location>
        <begin position="85"/>
        <end position="103"/>
    </location>
</feature>
<dbReference type="Proteomes" id="UP000095349">
    <property type="component" value="Chromosome"/>
</dbReference>
<keyword evidence="1" id="KW-0472">Membrane</keyword>
<dbReference type="KEGG" id="srn:A4G23_05012"/>
<dbReference type="EMBL" id="CP017316">
    <property type="protein sequence ID" value="AOT62119.1"/>
    <property type="molecule type" value="Genomic_DNA"/>
</dbReference>
<keyword evidence="3" id="KW-1185">Reference proteome</keyword>
<organism evidence="2 3">
    <name type="scientific">Streptomyces rubrolavendulae</name>
    <dbReference type="NCBI Taxonomy" id="285473"/>
    <lineage>
        <taxon>Bacteria</taxon>
        <taxon>Bacillati</taxon>
        <taxon>Actinomycetota</taxon>
        <taxon>Actinomycetes</taxon>
        <taxon>Kitasatosporales</taxon>
        <taxon>Streptomycetaceae</taxon>
        <taxon>Streptomyces</taxon>
    </lineage>
</organism>